<dbReference type="SUPFAM" id="SSF57850">
    <property type="entry name" value="RING/U-box"/>
    <property type="match status" value="1"/>
</dbReference>
<dbReference type="GO" id="GO:0010468">
    <property type="term" value="P:regulation of gene expression"/>
    <property type="evidence" value="ECO:0007669"/>
    <property type="project" value="UniProtKB-ARBA"/>
</dbReference>
<dbReference type="InterPro" id="IPR013083">
    <property type="entry name" value="Znf_RING/FYVE/PHD"/>
</dbReference>
<evidence type="ECO:0000313" key="8">
    <source>
        <dbReference type="Proteomes" id="UP001153636"/>
    </source>
</evidence>
<dbReference type="EMBL" id="OV651813">
    <property type="protein sequence ID" value="CAH1098995.1"/>
    <property type="molecule type" value="Genomic_DNA"/>
</dbReference>
<keyword evidence="1 3" id="KW-0479">Metal-binding</keyword>
<dbReference type="GO" id="GO:0016567">
    <property type="term" value="P:protein ubiquitination"/>
    <property type="evidence" value="ECO:0007669"/>
    <property type="project" value="TreeGrafter"/>
</dbReference>
<dbReference type="SUPFAM" id="SSF54495">
    <property type="entry name" value="UBC-like"/>
    <property type="match status" value="1"/>
</dbReference>
<dbReference type="GO" id="GO:0033554">
    <property type="term" value="P:cellular response to stress"/>
    <property type="evidence" value="ECO:0007669"/>
    <property type="project" value="UniProtKB-ARBA"/>
</dbReference>
<dbReference type="FunFam" id="3.30.40.10:FF:000215">
    <property type="entry name" value="E3 ubiquitin-protein ligase RNF25"/>
    <property type="match status" value="1"/>
</dbReference>
<dbReference type="OrthoDB" id="432311at2759"/>
<accession>A0A9P0CFL5</accession>
<sequence length="295" mass="33695">MSIKERVQEELEALEAILMDDISVTYDEKGCPKLIKSTIFPSTANEVNKQYVCATLEVRLPEEYPDCEPIVQLRNPRGLDDSTVNDLYKSIKEKCTEYLGQPVIYELIELIRESLTESNLPTCQCAVCLYDFSDGDSFTKTQCFHYFHSFCLYNHLETTKRHYQEEQDKLPTWQKATKGFQAICPVCREPINCDVEELKTALPPKDLENAQNFEVTSDLRVLQDRMKQLFSYQKSKGGIIDIEAEENKLLLITESTDEGSGDTNADPGPSDGALEADIQRGQRYDYPVHSGLNYR</sequence>
<keyword evidence="1 3" id="KW-0863">Zinc-finger</keyword>
<feature type="region of interest" description="Disordered" evidence="4">
    <location>
        <begin position="253"/>
        <end position="282"/>
    </location>
</feature>
<dbReference type="GO" id="GO:0005634">
    <property type="term" value="C:nucleus"/>
    <property type="evidence" value="ECO:0007669"/>
    <property type="project" value="TreeGrafter"/>
</dbReference>
<dbReference type="PROSITE" id="PS50089">
    <property type="entry name" value="ZF_RING_2"/>
    <property type="match status" value="1"/>
</dbReference>
<dbReference type="GO" id="GO:0061630">
    <property type="term" value="F:ubiquitin protein ligase activity"/>
    <property type="evidence" value="ECO:0007669"/>
    <property type="project" value="InterPro"/>
</dbReference>
<proteinExistence type="predicted"/>
<dbReference type="InterPro" id="IPR039133">
    <property type="entry name" value="RNF25"/>
</dbReference>
<dbReference type="CDD" id="cd16470">
    <property type="entry name" value="RING-H2_RNF25"/>
    <property type="match status" value="1"/>
</dbReference>
<feature type="domain" description="RING-type" evidence="5">
    <location>
        <begin position="125"/>
        <end position="188"/>
    </location>
</feature>
<organism evidence="7 8">
    <name type="scientific">Psylliodes chrysocephalus</name>
    <dbReference type="NCBI Taxonomy" id="3402493"/>
    <lineage>
        <taxon>Eukaryota</taxon>
        <taxon>Metazoa</taxon>
        <taxon>Ecdysozoa</taxon>
        <taxon>Arthropoda</taxon>
        <taxon>Hexapoda</taxon>
        <taxon>Insecta</taxon>
        <taxon>Pterygota</taxon>
        <taxon>Neoptera</taxon>
        <taxon>Endopterygota</taxon>
        <taxon>Coleoptera</taxon>
        <taxon>Polyphaga</taxon>
        <taxon>Cucujiformia</taxon>
        <taxon>Chrysomeloidea</taxon>
        <taxon>Chrysomelidae</taxon>
        <taxon>Galerucinae</taxon>
        <taxon>Alticini</taxon>
        <taxon>Psylliodes</taxon>
    </lineage>
</organism>
<dbReference type="Gene3D" id="3.30.40.10">
    <property type="entry name" value="Zinc/RING finger domain, C3HC4 (zinc finger)"/>
    <property type="match status" value="1"/>
</dbReference>
<dbReference type="PROSITE" id="PS50908">
    <property type="entry name" value="RWD"/>
    <property type="match status" value="1"/>
</dbReference>
<feature type="domain" description="RWD" evidence="6">
    <location>
        <begin position="9"/>
        <end position="118"/>
    </location>
</feature>
<dbReference type="FunFam" id="3.10.110.10:FF:000050">
    <property type="entry name" value="eIF-2-alpha kinase GCN2"/>
    <property type="match status" value="1"/>
</dbReference>
<dbReference type="CDD" id="cd23818">
    <property type="entry name" value="RWD_RNF25"/>
    <property type="match status" value="1"/>
</dbReference>
<dbReference type="GO" id="GO:0009893">
    <property type="term" value="P:positive regulation of metabolic process"/>
    <property type="evidence" value="ECO:0007669"/>
    <property type="project" value="UniProtKB-ARBA"/>
</dbReference>
<dbReference type="SMART" id="SM00591">
    <property type="entry name" value="RWD"/>
    <property type="match status" value="1"/>
</dbReference>
<evidence type="ECO:0008006" key="9">
    <source>
        <dbReference type="Google" id="ProtNLM"/>
    </source>
</evidence>
<dbReference type="PANTHER" id="PTHR13198">
    <property type="entry name" value="RING FINGER PROTEIN 25"/>
    <property type="match status" value="1"/>
</dbReference>
<keyword evidence="2" id="KW-0862">Zinc</keyword>
<dbReference type="GO" id="GO:0051246">
    <property type="term" value="P:regulation of protein metabolic process"/>
    <property type="evidence" value="ECO:0007669"/>
    <property type="project" value="UniProtKB-ARBA"/>
</dbReference>
<dbReference type="AlphaFoldDB" id="A0A9P0CFL5"/>
<evidence type="ECO:0000256" key="4">
    <source>
        <dbReference type="SAM" id="MobiDB-lite"/>
    </source>
</evidence>
<dbReference type="SMART" id="SM00184">
    <property type="entry name" value="RING"/>
    <property type="match status" value="1"/>
</dbReference>
<name>A0A9P0CFL5_9CUCU</name>
<reference evidence="7" key="1">
    <citation type="submission" date="2022-01" db="EMBL/GenBank/DDBJ databases">
        <authorList>
            <person name="King R."/>
        </authorList>
    </citation>
    <scope>NUCLEOTIDE SEQUENCE</scope>
</reference>
<keyword evidence="8" id="KW-1185">Reference proteome</keyword>
<evidence type="ECO:0000256" key="1">
    <source>
        <dbReference type="ARBA" id="ARBA00022771"/>
    </source>
</evidence>
<dbReference type="InterPro" id="IPR016135">
    <property type="entry name" value="UBQ-conjugating_enzyme/RWD"/>
</dbReference>
<dbReference type="InterPro" id="IPR006575">
    <property type="entry name" value="RWD_dom"/>
</dbReference>
<evidence type="ECO:0000256" key="3">
    <source>
        <dbReference type="PROSITE-ProRule" id="PRU00175"/>
    </source>
</evidence>
<dbReference type="PANTHER" id="PTHR13198:SF4">
    <property type="entry name" value="E3 UBIQUITIN-PROTEIN LIGASE RNF25"/>
    <property type="match status" value="1"/>
</dbReference>
<gene>
    <name evidence="7" type="ORF">PSYICH_LOCUS1363</name>
</gene>
<dbReference type="Proteomes" id="UP001153636">
    <property type="component" value="Chromosome 1"/>
</dbReference>
<dbReference type="Pfam" id="PF05773">
    <property type="entry name" value="RWD"/>
    <property type="match status" value="1"/>
</dbReference>
<dbReference type="GO" id="GO:0008270">
    <property type="term" value="F:zinc ion binding"/>
    <property type="evidence" value="ECO:0007669"/>
    <property type="project" value="UniProtKB-KW"/>
</dbReference>
<evidence type="ECO:0000313" key="7">
    <source>
        <dbReference type="EMBL" id="CAH1098995.1"/>
    </source>
</evidence>
<dbReference type="Gene3D" id="3.10.110.10">
    <property type="entry name" value="Ubiquitin Conjugating Enzyme"/>
    <property type="match status" value="1"/>
</dbReference>
<protein>
    <recommendedName>
        <fullName evidence="9">E3 ubiquitin-protein ligase RNF25</fullName>
    </recommendedName>
</protein>
<evidence type="ECO:0000259" key="5">
    <source>
        <dbReference type="PROSITE" id="PS50089"/>
    </source>
</evidence>
<evidence type="ECO:0000256" key="2">
    <source>
        <dbReference type="ARBA" id="ARBA00022833"/>
    </source>
</evidence>
<evidence type="ECO:0000259" key="6">
    <source>
        <dbReference type="PROSITE" id="PS50908"/>
    </source>
</evidence>
<dbReference type="InterPro" id="IPR001841">
    <property type="entry name" value="Znf_RING"/>
</dbReference>